<dbReference type="Gene3D" id="1.20.1270.60">
    <property type="entry name" value="Arfaptin homology (AH) domain/BAR domain"/>
    <property type="match status" value="1"/>
</dbReference>
<proteinExistence type="predicted"/>
<evidence type="ECO:0000259" key="2">
    <source>
        <dbReference type="PROSITE" id="PS51741"/>
    </source>
</evidence>
<dbReference type="InterPro" id="IPR001060">
    <property type="entry name" value="FCH_dom"/>
</dbReference>
<evidence type="ECO:0000256" key="1">
    <source>
        <dbReference type="PROSITE-ProRule" id="PRU01077"/>
    </source>
</evidence>
<protein>
    <recommendedName>
        <fullName evidence="2">F-BAR domain-containing protein</fullName>
    </recommendedName>
</protein>
<comment type="caution">
    <text evidence="3">The sequence shown here is derived from an EMBL/GenBank/DDBJ whole genome shotgun (WGS) entry which is preliminary data.</text>
</comment>
<keyword evidence="1" id="KW-0175">Coiled coil</keyword>
<feature type="domain" description="F-BAR" evidence="2">
    <location>
        <begin position="4"/>
        <end position="152"/>
    </location>
</feature>
<evidence type="ECO:0000313" key="4">
    <source>
        <dbReference type="Proteomes" id="UP001516400"/>
    </source>
</evidence>
<sequence>MVKMLFSENLQGKIGHDAILSRQEAELRLLELMRRCLISKVKCDKEYAVALSAVATQGLKIDKSDELCGSAISNSWKVMMEELDNSGKLIKQNAESVEAKVLDALNTLYAEKKRIRKLYQEDYTKIQQQLTNERQALGKRGGHALVNHRRQL</sequence>
<dbReference type="SMART" id="SM00055">
    <property type="entry name" value="FCH"/>
    <property type="match status" value="1"/>
</dbReference>
<dbReference type="Proteomes" id="UP001516400">
    <property type="component" value="Unassembled WGS sequence"/>
</dbReference>
<dbReference type="PROSITE" id="PS51741">
    <property type="entry name" value="F_BAR"/>
    <property type="match status" value="1"/>
</dbReference>
<dbReference type="EMBL" id="JABFTP020000124">
    <property type="protein sequence ID" value="KAL3278881.1"/>
    <property type="molecule type" value="Genomic_DNA"/>
</dbReference>
<gene>
    <name evidence="3" type="ORF">HHI36_016401</name>
</gene>
<name>A0ABD2NJD6_9CUCU</name>
<evidence type="ECO:0000313" key="3">
    <source>
        <dbReference type="EMBL" id="KAL3278881.1"/>
    </source>
</evidence>
<keyword evidence="4" id="KW-1185">Reference proteome</keyword>
<dbReference type="InterPro" id="IPR027267">
    <property type="entry name" value="AH/BAR_dom_sf"/>
</dbReference>
<accession>A0ABD2NJD6</accession>
<dbReference type="SUPFAM" id="SSF103657">
    <property type="entry name" value="BAR/IMD domain-like"/>
    <property type="match status" value="1"/>
</dbReference>
<dbReference type="Pfam" id="PF00611">
    <property type="entry name" value="FCH"/>
    <property type="match status" value="1"/>
</dbReference>
<dbReference type="InterPro" id="IPR031160">
    <property type="entry name" value="F_BAR_dom"/>
</dbReference>
<reference evidence="3 4" key="1">
    <citation type="journal article" date="2021" name="BMC Biol.">
        <title>Horizontally acquired antibacterial genes associated with adaptive radiation of ladybird beetles.</title>
        <authorList>
            <person name="Li H.S."/>
            <person name="Tang X.F."/>
            <person name="Huang Y.H."/>
            <person name="Xu Z.Y."/>
            <person name="Chen M.L."/>
            <person name="Du X.Y."/>
            <person name="Qiu B.Y."/>
            <person name="Chen P.T."/>
            <person name="Zhang W."/>
            <person name="Slipinski A."/>
            <person name="Escalona H.E."/>
            <person name="Waterhouse R.M."/>
            <person name="Zwick A."/>
            <person name="Pang H."/>
        </authorList>
    </citation>
    <scope>NUCLEOTIDE SEQUENCE [LARGE SCALE GENOMIC DNA]</scope>
    <source>
        <strain evidence="3">SYSU2018</strain>
    </source>
</reference>
<organism evidence="3 4">
    <name type="scientific">Cryptolaemus montrouzieri</name>
    <dbReference type="NCBI Taxonomy" id="559131"/>
    <lineage>
        <taxon>Eukaryota</taxon>
        <taxon>Metazoa</taxon>
        <taxon>Ecdysozoa</taxon>
        <taxon>Arthropoda</taxon>
        <taxon>Hexapoda</taxon>
        <taxon>Insecta</taxon>
        <taxon>Pterygota</taxon>
        <taxon>Neoptera</taxon>
        <taxon>Endopterygota</taxon>
        <taxon>Coleoptera</taxon>
        <taxon>Polyphaga</taxon>
        <taxon>Cucujiformia</taxon>
        <taxon>Coccinelloidea</taxon>
        <taxon>Coccinellidae</taxon>
        <taxon>Scymninae</taxon>
        <taxon>Scymnini</taxon>
        <taxon>Cryptolaemus</taxon>
    </lineage>
</organism>
<dbReference type="AlphaFoldDB" id="A0ABD2NJD6"/>